<dbReference type="EMBL" id="RCCI01000005">
    <property type="protein sequence ID" value="RLJ64745.1"/>
    <property type="molecule type" value="Genomic_DNA"/>
</dbReference>
<feature type="transmembrane region" description="Helical" evidence="1">
    <location>
        <begin position="64"/>
        <end position="82"/>
    </location>
</feature>
<organism evidence="2 3">
    <name type="scientific">Sulfurisoma sediminicola</name>
    <dbReference type="NCBI Taxonomy" id="1381557"/>
    <lineage>
        <taxon>Bacteria</taxon>
        <taxon>Pseudomonadati</taxon>
        <taxon>Pseudomonadota</taxon>
        <taxon>Betaproteobacteria</taxon>
        <taxon>Nitrosomonadales</taxon>
        <taxon>Sterolibacteriaceae</taxon>
        <taxon>Sulfurisoma</taxon>
    </lineage>
</organism>
<evidence type="ECO:0000256" key="1">
    <source>
        <dbReference type="SAM" id="Phobius"/>
    </source>
</evidence>
<evidence type="ECO:0000313" key="3">
    <source>
        <dbReference type="Proteomes" id="UP000268908"/>
    </source>
</evidence>
<accession>A0A497XDW2</accession>
<keyword evidence="1" id="KW-0472">Membrane</keyword>
<dbReference type="AlphaFoldDB" id="A0A497XDW2"/>
<keyword evidence="1" id="KW-0812">Transmembrane</keyword>
<dbReference type="PANTHER" id="PTHR34351">
    <property type="entry name" value="SLR1927 PROTEIN-RELATED"/>
    <property type="match status" value="1"/>
</dbReference>
<dbReference type="Proteomes" id="UP000268908">
    <property type="component" value="Unassembled WGS sequence"/>
</dbReference>
<protein>
    <submittedName>
        <fullName evidence="2">Uncharacterized protein (DUF58 family)</fullName>
    </submittedName>
</protein>
<dbReference type="OrthoDB" id="5298497at2"/>
<dbReference type="PANTHER" id="PTHR34351:SF1">
    <property type="entry name" value="SLR1927 PROTEIN"/>
    <property type="match status" value="1"/>
</dbReference>
<proteinExistence type="predicted"/>
<keyword evidence="3" id="KW-1185">Reference proteome</keyword>
<keyword evidence="1" id="KW-1133">Transmembrane helix</keyword>
<gene>
    <name evidence="2" type="ORF">DFR35_1391</name>
</gene>
<comment type="caution">
    <text evidence="2">The sequence shown here is derived from an EMBL/GenBank/DDBJ whole genome shotgun (WGS) entry which is preliminary data.</text>
</comment>
<name>A0A497XDW2_9PROT</name>
<evidence type="ECO:0000313" key="2">
    <source>
        <dbReference type="EMBL" id="RLJ64745.1"/>
    </source>
</evidence>
<reference evidence="2 3" key="1">
    <citation type="submission" date="2018-10" db="EMBL/GenBank/DDBJ databases">
        <title>Genomic Encyclopedia of Type Strains, Phase IV (KMG-IV): sequencing the most valuable type-strain genomes for metagenomic binning, comparative biology and taxonomic classification.</title>
        <authorList>
            <person name="Goeker M."/>
        </authorList>
    </citation>
    <scope>NUCLEOTIDE SEQUENCE [LARGE SCALE GENOMIC DNA]</scope>
    <source>
        <strain evidence="2 3">DSM 26916</strain>
    </source>
</reference>
<sequence>MRLTAAVQERFIRWALRVHPPEPAPVVLTQRRVYVLPTRAGIGYAASLVVMLLGAMNYNLSLGYALTFLLAGLGVTAILHTFRNLAYISLAPGRTEPVFAGDSARFTLLLHNMRSDERRQIRLHLAGGMPATAEMVDVAARSSAAVRLGVAATERGWLALPRVTLDTIWPLGLIRAWAYAAPDARCLVYPRPANATVPPPPASGGRSGGAANMPAGSEDFLALRGHQLADPPRHVAWKTAARLGADAPLMTKQYADPAAETVWLDWDALPAAMPAEERLSWLTRWVLDAHAAGLSWGLRLPGAQLAPAGGEVQLHACLRRLALHGKE</sequence>
<dbReference type="RefSeq" id="WP_121241023.1">
    <property type="nucleotide sequence ID" value="NZ_BHVV01000006.1"/>
</dbReference>